<organism evidence="1 2">
    <name type="scientific">Flavobacterium frigoris</name>
    <dbReference type="NCBI Taxonomy" id="229204"/>
    <lineage>
        <taxon>Bacteria</taxon>
        <taxon>Pseudomonadati</taxon>
        <taxon>Bacteroidota</taxon>
        <taxon>Flavobacteriia</taxon>
        <taxon>Flavobacteriales</taxon>
        <taxon>Flavobacteriaceae</taxon>
        <taxon>Flavobacterium</taxon>
    </lineage>
</organism>
<dbReference type="AlphaFoldDB" id="A0A1H9PHU7"/>
<sequence length="143" mass="17204">MKNLMISLICIFSLFSCKTKSMNQTLDRKREGLWIEKYSIDSAHYRSVGKYKNDDPIKKWRYYLDSVLIKKEKYKGNTCFTKSYHNNRKIQAKGATKIEDDKKQIHWYYSGTWKYYDNKGNLTTTRHYNKGDLISEEHNTYKK</sequence>
<evidence type="ECO:0000313" key="1">
    <source>
        <dbReference type="EMBL" id="SER47429.1"/>
    </source>
</evidence>
<name>A0A1H9PHU7_FLAFI</name>
<proteinExistence type="predicted"/>
<gene>
    <name evidence="1" type="ORF">SAMN05444355_11343</name>
</gene>
<dbReference type="Proteomes" id="UP000183658">
    <property type="component" value="Unassembled WGS sequence"/>
</dbReference>
<dbReference type="PROSITE" id="PS51257">
    <property type="entry name" value="PROKAR_LIPOPROTEIN"/>
    <property type="match status" value="1"/>
</dbReference>
<reference evidence="2" key="1">
    <citation type="submission" date="2016-10" db="EMBL/GenBank/DDBJ databases">
        <authorList>
            <person name="Varghese N."/>
            <person name="Submissions S."/>
        </authorList>
    </citation>
    <scope>NUCLEOTIDE SEQUENCE [LARGE SCALE GENOMIC DNA]</scope>
    <source>
        <strain evidence="2">DSM 15719</strain>
    </source>
</reference>
<keyword evidence="2" id="KW-1185">Reference proteome</keyword>
<protein>
    <recommendedName>
        <fullName evidence="3">MORN repeat variant</fullName>
    </recommendedName>
</protein>
<evidence type="ECO:0008006" key="3">
    <source>
        <dbReference type="Google" id="ProtNLM"/>
    </source>
</evidence>
<evidence type="ECO:0000313" key="2">
    <source>
        <dbReference type="Proteomes" id="UP000183658"/>
    </source>
</evidence>
<dbReference type="EMBL" id="FOFZ01000013">
    <property type="protein sequence ID" value="SER47429.1"/>
    <property type="molecule type" value="Genomic_DNA"/>
</dbReference>
<accession>A0A1H9PHU7</accession>